<organism evidence="2 3">
    <name type="scientific">Pythium insidiosum</name>
    <name type="common">Pythiosis disease agent</name>
    <dbReference type="NCBI Taxonomy" id="114742"/>
    <lineage>
        <taxon>Eukaryota</taxon>
        <taxon>Sar</taxon>
        <taxon>Stramenopiles</taxon>
        <taxon>Oomycota</taxon>
        <taxon>Peronosporomycetes</taxon>
        <taxon>Pythiales</taxon>
        <taxon>Pythiaceae</taxon>
        <taxon>Pythium</taxon>
    </lineage>
</organism>
<reference evidence="2" key="1">
    <citation type="submission" date="2021-12" db="EMBL/GenBank/DDBJ databases">
        <title>Prjna785345.</title>
        <authorList>
            <person name="Rujirawat T."/>
            <person name="Krajaejun T."/>
        </authorList>
    </citation>
    <scope>NUCLEOTIDE SEQUENCE</scope>
    <source>
        <strain evidence="2">Pi057C3</strain>
    </source>
</reference>
<evidence type="ECO:0000313" key="2">
    <source>
        <dbReference type="EMBL" id="KAJ0409612.1"/>
    </source>
</evidence>
<dbReference type="EMBL" id="JAKCXM010000003">
    <property type="protein sequence ID" value="KAJ0409612.1"/>
    <property type="molecule type" value="Genomic_DNA"/>
</dbReference>
<protein>
    <submittedName>
        <fullName evidence="2">Uncharacterized protein</fullName>
    </submittedName>
</protein>
<dbReference type="Proteomes" id="UP001209570">
    <property type="component" value="Unassembled WGS sequence"/>
</dbReference>
<feature type="signal peptide" evidence="1">
    <location>
        <begin position="1"/>
        <end position="17"/>
    </location>
</feature>
<evidence type="ECO:0000256" key="1">
    <source>
        <dbReference type="SAM" id="SignalP"/>
    </source>
</evidence>
<evidence type="ECO:0000313" key="3">
    <source>
        <dbReference type="Proteomes" id="UP001209570"/>
    </source>
</evidence>
<feature type="chain" id="PRO_5041993334" evidence="1">
    <location>
        <begin position="18"/>
        <end position="125"/>
    </location>
</feature>
<keyword evidence="1" id="KW-0732">Signal</keyword>
<sequence length="125" mass="13478">MQLVLALTAALAAVAQAQPSGDWRDLPVDITSAAVLYRALHRAEQYAPGVDTYACASRIDSAKTRGWPEAEFVFEAELCRLQAPNGKGFCFGSDCASGVKTHATLYVRGNDQGGSETVTRIDWQQ</sequence>
<comment type="caution">
    <text evidence="2">The sequence shown here is derived from an EMBL/GenBank/DDBJ whole genome shotgun (WGS) entry which is preliminary data.</text>
</comment>
<keyword evidence="3" id="KW-1185">Reference proteome</keyword>
<gene>
    <name evidence="2" type="ORF">P43SY_008484</name>
</gene>
<accession>A0AAD5QCX2</accession>
<proteinExistence type="predicted"/>
<dbReference type="AlphaFoldDB" id="A0AAD5QCX2"/>
<name>A0AAD5QCX2_PYTIN</name>